<dbReference type="GO" id="GO:0008270">
    <property type="term" value="F:zinc ion binding"/>
    <property type="evidence" value="ECO:0007669"/>
    <property type="project" value="UniProtKB-KW"/>
</dbReference>
<dbReference type="InterPro" id="IPR036236">
    <property type="entry name" value="Znf_C2H2_sf"/>
</dbReference>
<keyword evidence="1" id="KW-0862">Zinc</keyword>
<organism evidence="3 4">
    <name type="scientific">Trichonephila clavata</name>
    <name type="common">Joro spider</name>
    <name type="synonym">Nephila clavata</name>
    <dbReference type="NCBI Taxonomy" id="2740835"/>
    <lineage>
        <taxon>Eukaryota</taxon>
        <taxon>Metazoa</taxon>
        <taxon>Ecdysozoa</taxon>
        <taxon>Arthropoda</taxon>
        <taxon>Chelicerata</taxon>
        <taxon>Arachnida</taxon>
        <taxon>Araneae</taxon>
        <taxon>Araneomorphae</taxon>
        <taxon>Entelegynae</taxon>
        <taxon>Araneoidea</taxon>
        <taxon>Nephilidae</taxon>
        <taxon>Trichonephila</taxon>
    </lineage>
</organism>
<evidence type="ECO:0000256" key="1">
    <source>
        <dbReference type="PROSITE-ProRule" id="PRU00042"/>
    </source>
</evidence>
<comment type="caution">
    <text evidence="3">The sequence shown here is derived from an EMBL/GenBank/DDBJ whole genome shotgun (WGS) entry which is preliminary data.</text>
</comment>
<keyword evidence="1" id="KW-0863">Zinc-finger</keyword>
<protein>
    <recommendedName>
        <fullName evidence="2">C2H2-type domain-containing protein</fullName>
    </recommendedName>
</protein>
<gene>
    <name evidence="3" type="ORF">TNCT_24681</name>
</gene>
<keyword evidence="4" id="KW-1185">Reference proteome</keyword>
<accession>A0A8X6HUP0</accession>
<keyword evidence="1" id="KW-0479">Metal-binding</keyword>
<dbReference type="AlphaFoldDB" id="A0A8X6HUP0"/>
<dbReference type="Proteomes" id="UP000887116">
    <property type="component" value="Unassembled WGS sequence"/>
</dbReference>
<evidence type="ECO:0000313" key="4">
    <source>
        <dbReference type="Proteomes" id="UP000887116"/>
    </source>
</evidence>
<dbReference type="PROSITE" id="PS50157">
    <property type="entry name" value="ZINC_FINGER_C2H2_2"/>
    <property type="match status" value="1"/>
</dbReference>
<dbReference type="EMBL" id="BMAO01009123">
    <property type="protein sequence ID" value="GFR28835.1"/>
    <property type="molecule type" value="Genomic_DNA"/>
</dbReference>
<dbReference type="SUPFAM" id="SSF57667">
    <property type="entry name" value="beta-beta-alpha zinc fingers"/>
    <property type="match status" value="1"/>
</dbReference>
<dbReference type="InterPro" id="IPR013087">
    <property type="entry name" value="Znf_C2H2_type"/>
</dbReference>
<dbReference type="PROSITE" id="PS00028">
    <property type="entry name" value="ZINC_FINGER_C2H2_1"/>
    <property type="match status" value="1"/>
</dbReference>
<name>A0A8X6HUP0_TRICU</name>
<reference evidence="3" key="1">
    <citation type="submission" date="2020-07" db="EMBL/GenBank/DDBJ databases">
        <title>Multicomponent nature underlies the extraordinary mechanical properties of spider dragline silk.</title>
        <authorList>
            <person name="Kono N."/>
            <person name="Nakamura H."/>
            <person name="Mori M."/>
            <person name="Yoshida Y."/>
            <person name="Ohtoshi R."/>
            <person name="Malay A.D."/>
            <person name="Moran D.A.P."/>
            <person name="Tomita M."/>
            <person name="Numata K."/>
            <person name="Arakawa K."/>
        </authorList>
    </citation>
    <scope>NUCLEOTIDE SEQUENCE</scope>
</reference>
<proteinExistence type="predicted"/>
<feature type="domain" description="C2H2-type" evidence="2">
    <location>
        <begin position="38"/>
        <end position="65"/>
    </location>
</feature>
<evidence type="ECO:0000259" key="2">
    <source>
        <dbReference type="PROSITE" id="PS50157"/>
    </source>
</evidence>
<sequence>MQVHKETLSDERFECVAAFNSNIQHIDHLRTHQQESTLKCMYCSETYSSPDTRKLHENIHTREIISFVKFALRNLRPKGYYNDIYCCMGLKSLSILECG</sequence>
<evidence type="ECO:0000313" key="3">
    <source>
        <dbReference type="EMBL" id="GFR28835.1"/>
    </source>
</evidence>
<dbReference type="Gene3D" id="3.30.160.60">
    <property type="entry name" value="Classic Zinc Finger"/>
    <property type="match status" value="1"/>
</dbReference>
<dbReference type="OrthoDB" id="10430274at2759"/>